<sequence>MARGAKRKVKTKEKTQKPPRNKNKGPMWTIEGDKVVRARKSCPKCGPGNFLADHYDRMHCGKCGYTLFKRSGKVVPAKRKVKASNN</sequence>
<keyword evidence="10" id="KW-1185">Reference proteome</keyword>
<evidence type="ECO:0000256" key="6">
    <source>
        <dbReference type="HAMAP-Rule" id="MF_00777"/>
    </source>
</evidence>
<dbReference type="InterPro" id="IPR022845">
    <property type="entry name" value="Ribosomal_eS31_arc"/>
</dbReference>
<dbReference type="Pfam" id="PF01599">
    <property type="entry name" value="Ribosomal_S27"/>
    <property type="match status" value="1"/>
</dbReference>
<evidence type="ECO:0000256" key="3">
    <source>
        <dbReference type="ARBA" id="ARBA00022833"/>
    </source>
</evidence>
<keyword evidence="4 6" id="KW-0689">Ribosomal protein</keyword>
<protein>
    <recommendedName>
        <fullName evidence="6">Small ribosomal subunit protein eS31</fullName>
    </recommendedName>
</protein>
<proteinExistence type="inferred from homology"/>
<evidence type="ECO:0000256" key="4">
    <source>
        <dbReference type="ARBA" id="ARBA00022980"/>
    </source>
</evidence>
<dbReference type="InterPro" id="IPR002906">
    <property type="entry name" value="Ribosomal_eS31"/>
</dbReference>
<dbReference type="NCBIfam" id="NF001669">
    <property type="entry name" value="PRK00432.1"/>
    <property type="match status" value="1"/>
</dbReference>
<gene>
    <name evidence="6" type="primary">rps27ae</name>
    <name evidence="9" type="ORF">NEF87_001301</name>
</gene>
<accession>A0ABY6HR28</accession>
<feature type="domain" description="Small ribosomal subunit protein eS31" evidence="8">
    <location>
        <begin position="24"/>
        <end position="66"/>
    </location>
</feature>
<comment type="cofactor">
    <cofactor evidence="6">
        <name>Zn(2+)</name>
        <dbReference type="ChEBI" id="CHEBI:29105"/>
    </cofactor>
    <text evidence="6">Binds 1 zinc ion per subunit.</text>
</comment>
<evidence type="ECO:0000256" key="5">
    <source>
        <dbReference type="ARBA" id="ARBA00023274"/>
    </source>
</evidence>
<feature type="binding site" evidence="6">
    <location>
        <position position="60"/>
    </location>
    <ligand>
        <name>Zn(2+)</name>
        <dbReference type="ChEBI" id="CHEBI:29105"/>
    </ligand>
</feature>
<comment type="subunit">
    <text evidence="6">Part of the 30S ribosomal subunit.</text>
</comment>
<dbReference type="SUPFAM" id="SSF57829">
    <property type="entry name" value="Zn-binding ribosomal proteins"/>
    <property type="match status" value="1"/>
</dbReference>
<dbReference type="SMART" id="SM01402">
    <property type="entry name" value="Ribosomal_S27"/>
    <property type="match status" value="1"/>
</dbReference>
<dbReference type="HAMAP" id="MF_00777">
    <property type="entry name" value="Ribosomal_eS31"/>
    <property type="match status" value="1"/>
</dbReference>
<evidence type="ECO:0000313" key="9">
    <source>
        <dbReference type="EMBL" id="UYP45016.1"/>
    </source>
</evidence>
<feature type="binding site" evidence="6">
    <location>
        <position position="63"/>
    </location>
    <ligand>
        <name>Zn(2+)</name>
        <dbReference type="ChEBI" id="CHEBI:29105"/>
    </ligand>
</feature>
<evidence type="ECO:0000256" key="1">
    <source>
        <dbReference type="ARBA" id="ARBA00022723"/>
    </source>
</evidence>
<name>A0ABY6HR28_9ARCH</name>
<dbReference type="Proteomes" id="UP001208689">
    <property type="component" value="Chromosome"/>
</dbReference>
<dbReference type="EMBL" id="CP104013">
    <property type="protein sequence ID" value="UYP45016.1"/>
    <property type="molecule type" value="Genomic_DNA"/>
</dbReference>
<feature type="binding site" evidence="6">
    <location>
        <position position="45"/>
    </location>
    <ligand>
        <name>Zn(2+)</name>
        <dbReference type="ChEBI" id="CHEBI:29105"/>
    </ligand>
</feature>
<feature type="compositionally biased region" description="Basic residues" evidence="7">
    <location>
        <begin position="1"/>
        <end position="23"/>
    </location>
</feature>
<dbReference type="Gene3D" id="6.20.50.180">
    <property type="match status" value="1"/>
</dbReference>
<organism evidence="9 10">
    <name type="scientific">Candidatus Lokiarchaeum ossiferum</name>
    <dbReference type="NCBI Taxonomy" id="2951803"/>
    <lineage>
        <taxon>Archaea</taxon>
        <taxon>Promethearchaeati</taxon>
        <taxon>Promethearchaeota</taxon>
        <taxon>Promethearchaeia</taxon>
        <taxon>Promethearchaeales</taxon>
        <taxon>Promethearchaeaceae</taxon>
        <taxon>Candidatus Lokiarchaeum</taxon>
    </lineage>
</organism>
<keyword evidence="5 6" id="KW-0687">Ribonucleoprotein</keyword>
<keyword evidence="1 6" id="KW-0479">Metal-binding</keyword>
<keyword evidence="2 6" id="KW-0863">Zinc-finger</keyword>
<evidence type="ECO:0000256" key="7">
    <source>
        <dbReference type="SAM" id="MobiDB-lite"/>
    </source>
</evidence>
<keyword evidence="3 6" id="KW-0862">Zinc</keyword>
<reference evidence="9" key="1">
    <citation type="submission" date="2022-09" db="EMBL/GenBank/DDBJ databases">
        <title>Actin cytoskeleton and complex cell architecture in an #Asgard archaeon.</title>
        <authorList>
            <person name="Ponce Toledo R.I."/>
            <person name="Schleper C."/>
            <person name="Rodrigues Oliveira T."/>
            <person name="Wollweber F."/>
            <person name="Xu J."/>
            <person name="Rittmann S."/>
            <person name="Klingl A."/>
            <person name="Pilhofer M."/>
        </authorList>
    </citation>
    <scope>NUCLEOTIDE SEQUENCE</scope>
    <source>
        <strain evidence="9">B-35</strain>
    </source>
</reference>
<evidence type="ECO:0000313" key="10">
    <source>
        <dbReference type="Proteomes" id="UP001208689"/>
    </source>
</evidence>
<evidence type="ECO:0000256" key="2">
    <source>
        <dbReference type="ARBA" id="ARBA00022771"/>
    </source>
</evidence>
<comment type="similarity">
    <text evidence="6">Belongs to the eukaryotic ribosomal protein eS31 family.</text>
</comment>
<evidence type="ECO:0000259" key="8">
    <source>
        <dbReference type="SMART" id="SM01402"/>
    </source>
</evidence>
<feature type="region of interest" description="Disordered" evidence="7">
    <location>
        <begin position="1"/>
        <end position="27"/>
    </location>
</feature>
<comment type="caution">
    <text evidence="6">Lacks conserved residue(s) required for the propagation of feature annotation.</text>
</comment>
<dbReference type="InterPro" id="IPR011332">
    <property type="entry name" value="Ribosomal_zn-bd"/>
</dbReference>
<feature type="binding site" evidence="6">
    <location>
        <position position="42"/>
    </location>
    <ligand>
        <name>Zn(2+)</name>
        <dbReference type="ChEBI" id="CHEBI:29105"/>
    </ligand>
</feature>